<keyword evidence="1" id="KW-1133">Transmembrane helix</keyword>
<protein>
    <submittedName>
        <fullName evidence="2">Uncharacterized protein</fullName>
    </submittedName>
</protein>
<evidence type="ECO:0000256" key="1">
    <source>
        <dbReference type="SAM" id="Phobius"/>
    </source>
</evidence>
<feature type="non-terminal residue" evidence="2">
    <location>
        <position position="1"/>
    </location>
</feature>
<name>X0WIX8_9ZZZZ</name>
<gene>
    <name evidence="2" type="ORF">S01H1_35607</name>
</gene>
<feature type="transmembrane region" description="Helical" evidence="1">
    <location>
        <begin position="127"/>
        <end position="150"/>
    </location>
</feature>
<accession>X0WIX8</accession>
<proteinExistence type="predicted"/>
<dbReference type="EMBL" id="BARS01022253">
    <property type="protein sequence ID" value="GAG12651.1"/>
    <property type="molecule type" value="Genomic_DNA"/>
</dbReference>
<keyword evidence="1" id="KW-0812">Transmembrane</keyword>
<sequence>FSSSEYDENKVIEDILKDGKAADNFQVTFDRISKQRAKILAKINQQIGHYGLKRKADFGWEKSTDIVLSKDREGALSSKMDGNARENFIKFCSNYRDQTFRLSILKNLIDNQQVIFKVNKREKLSELWFPLGYAILCDAGLLITSTIGLFN</sequence>
<dbReference type="AlphaFoldDB" id="X0WIX8"/>
<organism evidence="2">
    <name type="scientific">marine sediment metagenome</name>
    <dbReference type="NCBI Taxonomy" id="412755"/>
    <lineage>
        <taxon>unclassified sequences</taxon>
        <taxon>metagenomes</taxon>
        <taxon>ecological metagenomes</taxon>
    </lineage>
</organism>
<comment type="caution">
    <text evidence="2">The sequence shown here is derived from an EMBL/GenBank/DDBJ whole genome shotgun (WGS) entry which is preliminary data.</text>
</comment>
<evidence type="ECO:0000313" key="2">
    <source>
        <dbReference type="EMBL" id="GAG12651.1"/>
    </source>
</evidence>
<keyword evidence="1" id="KW-0472">Membrane</keyword>
<reference evidence="2" key="1">
    <citation type="journal article" date="2014" name="Front. Microbiol.">
        <title>High frequency of phylogenetically diverse reductive dehalogenase-homologous genes in deep subseafloor sedimentary metagenomes.</title>
        <authorList>
            <person name="Kawai M."/>
            <person name="Futagami T."/>
            <person name="Toyoda A."/>
            <person name="Takaki Y."/>
            <person name="Nishi S."/>
            <person name="Hori S."/>
            <person name="Arai W."/>
            <person name="Tsubouchi T."/>
            <person name="Morono Y."/>
            <person name="Uchiyama I."/>
            <person name="Ito T."/>
            <person name="Fujiyama A."/>
            <person name="Inagaki F."/>
            <person name="Takami H."/>
        </authorList>
    </citation>
    <scope>NUCLEOTIDE SEQUENCE</scope>
    <source>
        <strain evidence="2">Expedition CK06-06</strain>
    </source>
</reference>